<dbReference type="RefSeq" id="WP_179457770.1">
    <property type="nucleotide sequence ID" value="NZ_BAAAPX010000001.1"/>
</dbReference>
<keyword evidence="3" id="KW-1185">Reference proteome</keyword>
<dbReference type="Pfam" id="PF01042">
    <property type="entry name" value="Ribonuc_L-PSP"/>
    <property type="match status" value="1"/>
</dbReference>
<comment type="similarity">
    <text evidence="1">Belongs to the RutC family.</text>
</comment>
<accession>A0A852T5D8</accession>
<dbReference type="InterPro" id="IPR006175">
    <property type="entry name" value="YjgF/YER057c/UK114"/>
</dbReference>
<sequence length="130" mass="13748">MSLQTIDQGIATQIGHYADAVVIAAGYEQILVSATAGIDLDGEVSADVTGQAEQAWENVTKILEAAGATVTDIVSVRHLLTHQSDIAPALAVRTRYITHRPASTVTVVAGLERPEFLVALEVVAARMPEE</sequence>
<protein>
    <submittedName>
        <fullName evidence="2">Enamine deaminase RidA (YjgF/YER057c/UK114 family)</fullName>
    </submittedName>
</protein>
<proteinExistence type="inferred from homology"/>
<name>A0A852T5D8_9MICO</name>
<dbReference type="EMBL" id="JACCBJ010000001">
    <property type="protein sequence ID" value="NYD76013.1"/>
    <property type="molecule type" value="Genomic_DNA"/>
</dbReference>
<reference evidence="2 3" key="1">
    <citation type="submission" date="2020-07" db="EMBL/GenBank/DDBJ databases">
        <title>Sequencing the genomes of 1000 actinobacteria strains.</title>
        <authorList>
            <person name="Klenk H.-P."/>
        </authorList>
    </citation>
    <scope>NUCLEOTIDE SEQUENCE [LARGE SCALE GENOMIC DNA]</scope>
    <source>
        <strain evidence="2 3">DSM 23871</strain>
    </source>
</reference>
<dbReference type="GO" id="GO:0019239">
    <property type="term" value="F:deaminase activity"/>
    <property type="evidence" value="ECO:0007669"/>
    <property type="project" value="TreeGrafter"/>
</dbReference>
<evidence type="ECO:0000256" key="1">
    <source>
        <dbReference type="ARBA" id="ARBA00010552"/>
    </source>
</evidence>
<organism evidence="2 3">
    <name type="scientific">Leifsonia soli</name>
    <dbReference type="NCBI Taxonomy" id="582665"/>
    <lineage>
        <taxon>Bacteria</taxon>
        <taxon>Bacillati</taxon>
        <taxon>Actinomycetota</taxon>
        <taxon>Actinomycetes</taxon>
        <taxon>Micrococcales</taxon>
        <taxon>Microbacteriaceae</taxon>
        <taxon>Leifsonia</taxon>
    </lineage>
</organism>
<dbReference type="AlphaFoldDB" id="A0A852T5D8"/>
<dbReference type="PANTHER" id="PTHR11803">
    <property type="entry name" value="2-IMINOBUTANOATE/2-IMINOPROPANOATE DEAMINASE RIDA"/>
    <property type="match status" value="1"/>
</dbReference>
<gene>
    <name evidence="2" type="ORF">BJ963_003532</name>
</gene>
<dbReference type="GO" id="GO:0005829">
    <property type="term" value="C:cytosol"/>
    <property type="evidence" value="ECO:0007669"/>
    <property type="project" value="TreeGrafter"/>
</dbReference>
<comment type="caution">
    <text evidence="2">The sequence shown here is derived from an EMBL/GenBank/DDBJ whole genome shotgun (WGS) entry which is preliminary data.</text>
</comment>
<dbReference type="InterPro" id="IPR035959">
    <property type="entry name" value="RutC-like_sf"/>
</dbReference>
<dbReference type="Proteomes" id="UP000589620">
    <property type="component" value="Unassembled WGS sequence"/>
</dbReference>
<evidence type="ECO:0000313" key="3">
    <source>
        <dbReference type="Proteomes" id="UP000589620"/>
    </source>
</evidence>
<evidence type="ECO:0000313" key="2">
    <source>
        <dbReference type="EMBL" id="NYD76013.1"/>
    </source>
</evidence>
<dbReference type="Gene3D" id="3.30.1330.40">
    <property type="entry name" value="RutC-like"/>
    <property type="match status" value="1"/>
</dbReference>
<dbReference type="PANTHER" id="PTHR11803:SF58">
    <property type="entry name" value="PROTEIN HMF1-RELATED"/>
    <property type="match status" value="1"/>
</dbReference>
<dbReference type="SUPFAM" id="SSF55298">
    <property type="entry name" value="YjgF-like"/>
    <property type="match status" value="1"/>
</dbReference>